<protein>
    <recommendedName>
        <fullName evidence="3">Tat pathway signal sequence domain protein</fullName>
    </recommendedName>
</protein>
<sequence length="197" mass="22017">MTNKEKYKQAFSVLHTSDISEGEVKYMAKLRKQQKMKLAAAAIAVCVIVGGTGTAYAANVGGIQRTIQLWMHGDQTSATFDLNTDDGSYSLEYKDTDGNTVTQGGGGVAFDADGNERPLTEDEIMEELNAPDVEYLDDDSVWVYYKNQKIEITDKFDKDNVCYVKIENGDETIYMTIKYQNGYSTSTDKYPDPRSFN</sequence>
<evidence type="ECO:0000313" key="1">
    <source>
        <dbReference type="EMBL" id="NSG29534.1"/>
    </source>
</evidence>
<keyword evidence="2" id="KW-1185">Reference proteome</keyword>
<evidence type="ECO:0008006" key="3">
    <source>
        <dbReference type="Google" id="ProtNLM"/>
    </source>
</evidence>
<organism evidence="1 2">
    <name type="scientific">Faecalicatena fissicatena</name>
    <dbReference type="NCBI Taxonomy" id="290055"/>
    <lineage>
        <taxon>Bacteria</taxon>
        <taxon>Bacillati</taxon>
        <taxon>Bacillota</taxon>
        <taxon>Clostridia</taxon>
        <taxon>Lachnospirales</taxon>
        <taxon>Lachnospiraceae</taxon>
        <taxon>Faecalicatena</taxon>
    </lineage>
</organism>
<evidence type="ECO:0000313" key="2">
    <source>
        <dbReference type="Proteomes" id="UP000821846"/>
    </source>
</evidence>
<name>A0ABX2GVA3_9FIRM</name>
<reference evidence="1 2" key="1">
    <citation type="journal article" date="2020" name="Cell Host Microbe">
        <title>Functional and Genomic Variation between Human-Derived Isolates of Lachnospiraceae Reveals Inter- and Intra-Species Diversity.</title>
        <authorList>
            <person name="Sorbara M.T."/>
            <person name="Littmann E.R."/>
            <person name="Fontana E."/>
            <person name="Moody T.U."/>
            <person name="Kohout C.E."/>
            <person name="Gjonbalaj M."/>
            <person name="Eaton V."/>
            <person name="Seok R."/>
            <person name="Leiner I.M."/>
            <person name="Pamer E.G."/>
        </authorList>
    </citation>
    <scope>NUCLEOTIDE SEQUENCE [LARGE SCALE GENOMIC DNA]</scope>
    <source>
        <strain evidence="1 2">MSK.14.16</strain>
    </source>
</reference>
<gene>
    <name evidence="1" type="ORF">HFM93_04415</name>
</gene>
<comment type="caution">
    <text evidence="1">The sequence shown here is derived from an EMBL/GenBank/DDBJ whole genome shotgun (WGS) entry which is preliminary data.</text>
</comment>
<dbReference type="Proteomes" id="UP000821846">
    <property type="component" value="Unassembled WGS sequence"/>
</dbReference>
<accession>A0ABX2GVA3</accession>
<proteinExistence type="predicted"/>
<dbReference type="EMBL" id="JAAWUZ010000010">
    <property type="protein sequence ID" value="NSG29534.1"/>
    <property type="molecule type" value="Genomic_DNA"/>
</dbReference>